<evidence type="ECO:0000256" key="3">
    <source>
        <dbReference type="ARBA" id="ARBA00022475"/>
    </source>
</evidence>
<feature type="transmembrane region" description="Helical" evidence="8">
    <location>
        <begin position="585"/>
        <end position="611"/>
    </location>
</feature>
<dbReference type="OrthoDB" id="10250282at2759"/>
<evidence type="ECO:0000256" key="4">
    <source>
        <dbReference type="ARBA" id="ARBA00022692"/>
    </source>
</evidence>
<gene>
    <name evidence="9" type="ORF">G647_09960</name>
</gene>
<dbReference type="AlphaFoldDB" id="V9DMT9"/>
<keyword evidence="6 8" id="KW-0472">Membrane</keyword>
<dbReference type="Gene3D" id="1.20.1250.20">
    <property type="entry name" value="MFS general substrate transporter like domains"/>
    <property type="match status" value="1"/>
</dbReference>
<keyword evidence="3" id="KW-1003">Cell membrane</keyword>
<dbReference type="VEuPathDB" id="FungiDB:G647_09960"/>
<feature type="transmembrane region" description="Helical" evidence="8">
    <location>
        <begin position="429"/>
        <end position="451"/>
    </location>
</feature>
<feature type="transmembrane region" description="Helical" evidence="8">
    <location>
        <begin position="472"/>
        <end position="499"/>
    </location>
</feature>
<feature type="compositionally biased region" description="Low complexity" evidence="7">
    <location>
        <begin position="115"/>
        <end position="134"/>
    </location>
</feature>
<dbReference type="HOGENOM" id="CLU_009419_0_0_1"/>
<feature type="transmembrane region" description="Helical" evidence="8">
    <location>
        <begin position="320"/>
        <end position="341"/>
    </location>
</feature>
<sequence length="884" mass="96592">MTSAKGKQALGPGRNTDSTTQSSSTRLDYGDGAGGEESDDDAGVILSQSMARTIRDLERLVAEAVELAETAGAPVDQSFPDETRQQLSRRPTLGLAKKISQYLEEVSSKATAPDSTKNSESPSSKPSSPKSPYPQDKKETESETVRCQGACSADNLLVLPPEPVAEPLYEKKPKLVRSRTSAEASSGFPGATRLFLSPPQIGPRTTSARRDEESRPLTPLPTPAIQLNGDKLKVHFEEDKEPLLGTTRAGHERHFSQMFGVPSRHVSINMAHSEAYPDYKIDLNGARHVDIAESPDDLNVHSTCHHAPVARNWPSSRKRFAAWMSCINTACIGIIIGIYAGEVPAIQYVIVDVNRQVILGNVCLYIGLAISTLIFWPLPLLHGRKPYTLLSLASALCLQIPQGVMVLSFRDPDVGRYRIVLLLSRGISGFALGFANINNFATLLDVFGASLQSDESQEQGNPYDVRRHGGGMGLWLGFWSSCSIATISIGFLLGAIIINGASVDWGFWISSLLLMLVTLLNVMAPEVRRSAFRRTIAEITGEGGSFSRVARGEIKFHLTGNGPYWWGEEVLAGIRLSWRMVKQPGFLVLSIYGAWVYAQFILVIMLLGALASTQYRLHANVVGACVFSLALGSALAIPFQTGSWFSRSRYHPTRTDSMTFQKAMVWSSHTVRRMLYTLFLPLTAIGYALSSRDPPFPIAVPCIFAGLVGFGANLAIAECLALLMGTFDTSDLQPGMTGRPARKSITGRIREQRTNFSCYPRVSAGVAVTQFLMFVFGAVATGIGGRVERRYGAEQSAGIVAGVLMALTLALTVVLYKWKSVQMIPVGRDRTREEDAQGWEPVILGLPSGFTRKINTLEAGTYSRWSEIRRRNHLTTELREVEGL</sequence>
<feature type="region of interest" description="Disordered" evidence="7">
    <location>
        <begin position="69"/>
        <end position="146"/>
    </location>
</feature>
<evidence type="ECO:0000256" key="7">
    <source>
        <dbReference type="SAM" id="MobiDB-lite"/>
    </source>
</evidence>
<feature type="transmembrane region" description="Helical" evidence="8">
    <location>
        <begin position="505"/>
        <end position="524"/>
    </location>
</feature>
<feature type="transmembrane region" description="Helical" evidence="8">
    <location>
        <begin position="674"/>
        <end position="690"/>
    </location>
</feature>
<dbReference type="PANTHER" id="PTHR23502">
    <property type="entry name" value="MAJOR FACILITATOR SUPERFAMILY"/>
    <property type="match status" value="1"/>
</dbReference>
<feature type="region of interest" description="Disordered" evidence="7">
    <location>
        <begin position="182"/>
        <end position="223"/>
    </location>
</feature>
<evidence type="ECO:0000256" key="6">
    <source>
        <dbReference type="ARBA" id="ARBA00023136"/>
    </source>
</evidence>
<keyword evidence="2" id="KW-0813">Transport</keyword>
<evidence type="ECO:0000256" key="2">
    <source>
        <dbReference type="ARBA" id="ARBA00022448"/>
    </source>
</evidence>
<feature type="transmembrane region" description="Helical" evidence="8">
    <location>
        <begin position="762"/>
        <end position="784"/>
    </location>
</feature>
<feature type="compositionally biased region" description="Basic and acidic residues" evidence="7">
    <location>
        <begin position="135"/>
        <end position="144"/>
    </location>
</feature>
<dbReference type="InterPro" id="IPR036259">
    <property type="entry name" value="MFS_trans_sf"/>
</dbReference>
<dbReference type="Proteomes" id="UP000030678">
    <property type="component" value="Unassembled WGS sequence"/>
</dbReference>
<dbReference type="GeneID" id="19988453"/>
<proteinExistence type="predicted"/>
<dbReference type="PANTHER" id="PTHR23502:SF186">
    <property type="entry name" value="MAJOR FACILITATOR SUPERFAMILY (MFS) PROFILE DOMAIN-CONTAINING PROTEIN"/>
    <property type="match status" value="1"/>
</dbReference>
<feature type="region of interest" description="Disordered" evidence="7">
    <location>
        <begin position="1"/>
        <end position="44"/>
    </location>
</feature>
<evidence type="ECO:0000256" key="8">
    <source>
        <dbReference type="SAM" id="Phobius"/>
    </source>
</evidence>
<comment type="subcellular location">
    <subcellularLocation>
        <location evidence="1">Cell membrane</location>
        <topology evidence="1">Multi-pass membrane protein</topology>
    </subcellularLocation>
</comment>
<evidence type="ECO:0000313" key="9">
    <source>
        <dbReference type="EMBL" id="ETI27277.1"/>
    </source>
</evidence>
<feature type="transmembrane region" description="Helical" evidence="8">
    <location>
        <begin position="696"/>
        <end position="723"/>
    </location>
</feature>
<name>V9DMT9_9EURO</name>
<organism evidence="9">
    <name type="scientific">Cladophialophora carrionii CBS 160.54</name>
    <dbReference type="NCBI Taxonomy" id="1279043"/>
    <lineage>
        <taxon>Eukaryota</taxon>
        <taxon>Fungi</taxon>
        <taxon>Dikarya</taxon>
        <taxon>Ascomycota</taxon>
        <taxon>Pezizomycotina</taxon>
        <taxon>Eurotiomycetes</taxon>
        <taxon>Chaetothyriomycetidae</taxon>
        <taxon>Chaetothyriales</taxon>
        <taxon>Herpotrichiellaceae</taxon>
        <taxon>Cladophialophora</taxon>
    </lineage>
</organism>
<dbReference type="SUPFAM" id="SSF103473">
    <property type="entry name" value="MFS general substrate transporter"/>
    <property type="match status" value="1"/>
</dbReference>
<keyword evidence="4 8" id="KW-0812">Transmembrane</keyword>
<feature type="transmembrane region" description="Helical" evidence="8">
    <location>
        <begin position="617"/>
        <end position="639"/>
    </location>
</feature>
<protein>
    <recommendedName>
        <fullName evidence="10">Major facilitator superfamily (MFS) profile domain-containing protein</fullName>
    </recommendedName>
</protein>
<evidence type="ECO:0000256" key="5">
    <source>
        <dbReference type="ARBA" id="ARBA00022989"/>
    </source>
</evidence>
<dbReference type="RefSeq" id="XP_008724174.1">
    <property type="nucleotide sequence ID" value="XM_008725952.1"/>
</dbReference>
<dbReference type="GO" id="GO:0022857">
    <property type="term" value="F:transmembrane transporter activity"/>
    <property type="evidence" value="ECO:0007669"/>
    <property type="project" value="TreeGrafter"/>
</dbReference>
<feature type="compositionally biased region" description="Polar residues" evidence="7">
    <location>
        <begin position="15"/>
        <end position="26"/>
    </location>
</feature>
<dbReference type="GO" id="GO:0005886">
    <property type="term" value="C:plasma membrane"/>
    <property type="evidence" value="ECO:0007669"/>
    <property type="project" value="UniProtKB-SubCell"/>
</dbReference>
<evidence type="ECO:0000256" key="1">
    <source>
        <dbReference type="ARBA" id="ARBA00004651"/>
    </source>
</evidence>
<dbReference type="EMBL" id="KI635850">
    <property type="protein sequence ID" value="ETI27277.1"/>
    <property type="molecule type" value="Genomic_DNA"/>
</dbReference>
<keyword evidence="5 8" id="KW-1133">Transmembrane helix</keyword>
<accession>V9DMT9</accession>
<feature type="transmembrane region" description="Helical" evidence="8">
    <location>
        <begin position="353"/>
        <end position="376"/>
    </location>
</feature>
<feature type="transmembrane region" description="Helical" evidence="8">
    <location>
        <begin position="796"/>
        <end position="816"/>
    </location>
</feature>
<evidence type="ECO:0008006" key="10">
    <source>
        <dbReference type="Google" id="ProtNLM"/>
    </source>
</evidence>
<feature type="transmembrane region" description="Helical" evidence="8">
    <location>
        <begin position="388"/>
        <end position="409"/>
    </location>
</feature>
<reference evidence="9" key="1">
    <citation type="submission" date="2013-03" db="EMBL/GenBank/DDBJ databases">
        <title>The Genome Sequence of Cladophialophora carrionii CBS 160.54.</title>
        <authorList>
            <consortium name="The Broad Institute Genomics Platform"/>
            <person name="Cuomo C."/>
            <person name="de Hoog S."/>
            <person name="Gorbushina A."/>
            <person name="Walker B."/>
            <person name="Young S.K."/>
            <person name="Zeng Q."/>
            <person name="Gargeya S."/>
            <person name="Fitzgerald M."/>
            <person name="Haas B."/>
            <person name="Abouelleil A."/>
            <person name="Allen A.W."/>
            <person name="Alvarado L."/>
            <person name="Arachchi H.M."/>
            <person name="Berlin A.M."/>
            <person name="Chapman S.B."/>
            <person name="Gainer-Dewar J."/>
            <person name="Goldberg J."/>
            <person name="Griggs A."/>
            <person name="Gujja S."/>
            <person name="Hansen M."/>
            <person name="Howarth C."/>
            <person name="Imamovic A."/>
            <person name="Ireland A."/>
            <person name="Larimer J."/>
            <person name="McCowan C."/>
            <person name="Murphy C."/>
            <person name="Pearson M."/>
            <person name="Poon T.W."/>
            <person name="Priest M."/>
            <person name="Roberts A."/>
            <person name="Saif S."/>
            <person name="Shea T."/>
            <person name="Sisk P."/>
            <person name="Sykes S."/>
            <person name="Wortman J."/>
            <person name="Nusbaum C."/>
            <person name="Birren B."/>
        </authorList>
    </citation>
    <scope>NUCLEOTIDE SEQUENCE [LARGE SCALE GENOMIC DNA]</scope>
    <source>
        <strain evidence="9">CBS 160.54</strain>
    </source>
</reference>